<evidence type="ECO:0000313" key="3">
    <source>
        <dbReference type="Proteomes" id="UP001235939"/>
    </source>
</evidence>
<organism evidence="2 3">
    <name type="scientific">Cordylochernes scorpioides</name>
    <dbReference type="NCBI Taxonomy" id="51811"/>
    <lineage>
        <taxon>Eukaryota</taxon>
        <taxon>Metazoa</taxon>
        <taxon>Ecdysozoa</taxon>
        <taxon>Arthropoda</taxon>
        <taxon>Chelicerata</taxon>
        <taxon>Arachnida</taxon>
        <taxon>Pseudoscorpiones</taxon>
        <taxon>Cheliferoidea</taxon>
        <taxon>Chernetidae</taxon>
        <taxon>Cordylochernes</taxon>
    </lineage>
</organism>
<protein>
    <recommendedName>
        <fullName evidence="1">DUF5641 domain-containing protein</fullName>
    </recommendedName>
</protein>
<gene>
    <name evidence="2" type="ORF">LAZ67_2003464</name>
</gene>
<name>A0ABY6K2Z6_9ARAC</name>
<proteinExistence type="predicted"/>
<dbReference type="InterPro" id="IPR036397">
    <property type="entry name" value="RNaseH_sf"/>
</dbReference>
<dbReference type="InterPro" id="IPR012337">
    <property type="entry name" value="RNaseH-like_sf"/>
</dbReference>
<dbReference type="PANTHER" id="PTHR47331">
    <property type="entry name" value="PHD-TYPE DOMAIN-CONTAINING PROTEIN"/>
    <property type="match status" value="1"/>
</dbReference>
<keyword evidence="3" id="KW-1185">Reference proteome</keyword>
<evidence type="ECO:0000259" key="1">
    <source>
        <dbReference type="Pfam" id="PF18701"/>
    </source>
</evidence>
<dbReference type="Pfam" id="PF05380">
    <property type="entry name" value="Peptidase_A17"/>
    <property type="match status" value="1"/>
</dbReference>
<dbReference type="InterPro" id="IPR040676">
    <property type="entry name" value="DUF5641"/>
</dbReference>
<dbReference type="EMBL" id="CP092864">
    <property type="protein sequence ID" value="UYV63216.1"/>
    <property type="molecule type" value="Genomic_DNA"/>
</dbReference>
<feature type="domain" description="DUF5641" evidence="1">
    <location>
        <begin position="705"/>
        <end position="772"/>
    </location>
</feature>
<dbReference type="InterPro" id="IPR008042">
    <property type="entry name" value="Retrotrans_Pao"/>
</dbReference>
<dbReference type="SUPFAM" id="SSF53098">
    <property type="entry name" value="Ribonuclease H-like"/>
    <property type="match status" value="1"/>
</dbReference>
<dbReference type="Gene3D" id="3.30.420.10">
    <property type="entry name" value="Ribonuclease H-like superfamily/Ribonuclease H"/>
    <property type="match status" value="1"/>
</dbReference>
<dbReference type="InterPro" id="IPR005312">
    <property type="entry name" value="DUF1759"/>
</dbReference>
<dbReference type="Pfam" id="PF03564">
    <property type="entry name" value="DUF1759"/>
    <property type="match status" value="1"/>
</dbReference>
<dbReference type="Proteomes" id="UP001235939">
    <property type="component" value="Chromosome 02"/>
</dbReference>
<sequence>MARYDNPRELAYLQLAKIFAIKSIKNSSTKGIYEFFYICNEVVRNLETLGLTRNTLVELLLIYIIQQKLDDDMRRQWELLYDDTSFPKYDKFIPFVAKQVKCTIQMPRRNHPVRNCKITKNCKICNKRHHTLLHFTQKEEVSSNSKEEPCIAAASPENTINHTSTQHGCDSTQVLLATARIHVKGADGAHYICRALLDSESQVSLITQNSCDRLGLKKCLSNRTIVGVGNQSAQGYLSSVCVSFRSIHHLEEYMTKTVVMGILTSELPNFKIAKPTCPLLKSLKLADPEFYISAPIDIILGADIYTEMILQGKFIQMMRTTNESPEQPIQDHRLLTVTYDITCAPFFAIRKVQQLAKDEFYNFPKASRAALKDFYVDDLLTGASYIQEAEELKNQMTGLMKKGGFTILKWHSNCQEIVLGLKDTGNEERIGSEEDELGRIHSGKVKARSNSFQDEIGELKKLMIPRYIINDQTSRNIQFHGFGDASRLAYSAVCYLRSETSDGRVEISLLAAKSRIAPCKNCTLPKVELCTALLLSQRYESLVESLKIHFSRHSETGDSNLFDLFQTWSSDSCSDHGGFTTDRINPSRPFLKTGVDLAGPFLLKPSLIRCISLIKSYIVIFICFSVKEIHLEIITSFSTNSFICTLRRFISRRGKPSDIYSDNGTNFKDVLELRHLVELSPDPSDLQALTPGHFLIGTSMIDIPEQRKKWRQVQNNIEVDQLVLIEEDGLPPLQWWLARVIEVYKGDDGRVRVALVKSAKGVSRRPITKVAPIPF</sequence>
<evidence type="ECO:0000313" key="2">
    <source>
        <dbReference type="EMBL" id="UYV63216.1"/>
    </source>
</evidence>
<dbReference type="Pfam" id="PF18701">
    <property type="entry name" value="DUF5641"/>
    <property type="match status" value="1"/>
</dbReference>
<reference evidence="2 3" key="1">
    <citation type="submission" date="2022-01" db="EMBL/GenBank/DDBJ databases">
        <title>A chromosomal length assembly of Cordylochernes scorpioides.</title>
        <authorList>
            <person name="Zeh D."/>
            <person name="Zeh J."/>
        </authorList>
    </citation>
    <scope>NUCLEOTIDE SEQUENCE [LARGE SCALE GENOMIC DNA]</scope>
    <source>
        <strain evidence="2">IN4F17</strain>
        <tissue evidence="2">Whole Body</tissue>
    </source>
</reference>
<accession>A0ABY6K2Z6</accession>